<proteinExistence type="predicted"/>
<dbReference type="EMBL" id="BSET01000001">
    <property type="protein sequence ID" value="GLK00622.1"/>
    <property type="molecule type" value="Genomic_DNA"/>
</dbReference>
<dbReference type="Gene3D" id="2.60.40.230">
    <property type="entry name" value="Neocarzinostatin-like"/>
    <property type="match status" value="1"/>
</dbReference>
<evidence type="ECO:0000313" key="4">
    <source>
        <dbReference type="EMBL" id="GLK00622.1"/>
    </source>
</evidence>
<comment type="caution">
    <text evidence="4">The sequence shown here is derived from an EMBL/GenBank/DDBJ whole genome shotgun (WGS) entry which is preliminary data.</text>
</comment>
<evidence type="ECO:0000256" key="2">
    <source>
        <dbReference type="SAM" id="SignalP"/>
    </source>
</evidence>
<keyword evidence="1" id="KW-0472">Membrane</keyword>
<evidence type="ECO:0000256" key="1">
    <source>
        <dbReference type="SAM" id="Phobius"/>
    </source>
</evidence>
<feature type="domain" description="Htaa" evidence="3">
    <location>
        <begin position="639"/>
        <end position="784"/>
    </location>
</feature>
<sequence length="837" mass="83561">MSHTRTAPRRPRSRLLAALLAAVLTISGAAFGAAPAYAAGGAVLTVTEAPRDGGPVTIQGAGFNPDPSANGVYVGIRQAGASADTILAWVAVGNAVGTMPGLGATAPMNPDGSFSVELPAPAFADGVEYVVHTRQAHGGRDETQKTSIPLVYAAAEPEPATQTSTTVTVSPAGTSSEGQAISIVAAVSPAAAGTFRFLDGEIPLAFGVDAVDGAATLSFENATIGSHSFRAEFTPTDAAAFTGSVSNTVAHTVTEATGPVRPTPTVTVSKSINIDPAGETVTVTGSGFLPNAPDTSGTRPPLAGKFTGAYVVFGSFAENWKPSAGAPSSARKVIEQKWGVHEADLATIGGAARGGIVIAEDGTFSTTLTVSEAEALENGRWGIYTYGGGGAKYAPFETFTPVVFKTPSPIPAPTLTVTPNADLDPSVENVLTVTGSGYIGDGAVNGAYVLFGEKSVWDGSGPLVSAGWIAQGWVPASQIVDGAFTTTVTIPAGTLSSEGEYNVATSAAHALSITNRTLDAFAPVTVAAAVTPEKPTLALSAPTVVQGGEFTITGAGFPALGNVALVLHSDPVELGATVASAGGAFRFTGTIPATVPAGEHTIVATSGAVTASFPVTITAAPAPEKPAAPVCLARAVDGASFEWGVKASFVSYVQGGIAKGAVSGGWGSGSGAYSTETGNGRVSFGGSMHFTGHSGALDLTLSNPRVRVTGSSAQLILDVSSKGFNGSPDVNASGVNFATLSLSDASTSGSSISWTNAPATLTSAGAEAFAGFYAAGDALDPVSIRFPLGAEVPCDSSTDGLATTGAEPDFAGLGIGALLLVAGLALTVIRRRRLIES</sequence>
<reference evidence="4" key="1">
    <citation type="journal article" date="2014" name="Int. J. Syst. Evol. Microbiol.">
        <title>Complete genome sequence of Corynebacterium casei LMG S-19264T (=DSM 44701T), isolated from a smear-ripened cheese.</title>
        <authorList>
            <consortium name="US DOE Joint Genome Institute (JGI-PGF)"/>
            <person name="Walter F."/>
            <person name="Albersmeier A."/>
            <person name="Kalinowski J."/>
            <person name="Ruckert C."/>
        </authorList>
    </citation>
    <scope>NUCLEOTIDE SEQUENCE</scope>
    <source>
        <strain evidence="4">VKM Ac-1958</strain>
    </source>
</reference>
<evidence type="ECO:0000313" key="5">
    <source>
        <dbReference type="Proteomes" id="UP001142325"/>
    </source>
</evidence>
<keyword evidence="1" id="KW-0812">Transmembrane</keyword>
<gene>
    <name evidence="4" type="ORF">GCM10017596_03370</name>
</gene>
<keyword evidence="2" id="KW-0732">Signal</keyword>
<dbReference type="AlphaFoldDB" id="A0A9W6M7N8"/>
<feature type="chain" id="PRO_5040743997" description="Htaa domain-containing protein" evidence="2">
    <location>
        <begin position="33"/>
        <end position="837"/>
    </location>
</feature>
<dbReference type="Proteomes" id="UP001142325">
    <property type="component" value="Unassembled WGS sequence"/>
</dbReference>
<protein>
    <recommendedName>
        <fullName evidence="3">Htaa domain-containing protein</fullName>
    </recommendedName>
</protein>
<keyword evidence="1" id="KW-1133">Transmembrane helix</keyword>
<dbReference type="Pfam" id="PF04213">
    <property type="entry name" value="HtaA"/>
    <property type="match status" value="1"/>
</dbReference>
<dbReference type="RefSeq" id="WP_204938329.1">
    <property type="nucleotide sequence ID" value="NZ_BAAAUM010000001.1"/>
</dbReference>
<name>A0A9W6M7N8_9MICO</name>
<organism evidence="4 5">
    <name type="scientific">Microbacterium keratanolyticum</name>
    <dbReference type="NCBI Taxonomy" id="67574"/>
    <lineage>
        <taxon>Bacteria</taxon>
        <taxon>Bacillati</taxon>
        <taxon>Actinomycetota</taxon>
        <taxon>Actinomycetes</taxon>
        <taxon>Micrococcales</taxon>
        <taxon>Microbacteriaceae</taxon>
        <taxon>Microbacterium</taxon>
    </lineage>
</organism>
<dbReference type="InterPro" id="IPR007331">
    <property type="entry name" value="Htaa"/>
</dbReference>
<accession>A0A9W6M7N8</accession>
<feature type="signal peptide" evidence="2">
    <location>
        <begin position="1"/>
        <end position="32"/>
    </location>
</feature>
<evidence type="ECO:0000259" key="3">
    <source>
        <dbReference type="Pfam" id="PF04213"/>
    </source>
</evidence>
<feature type="transmembrane region" description="Helical" evidence="1">
    <location>
        <begin position="810"/>
        <end position="829"/>
    </location>
</feature>
<keyword evidence="5" id="KW-1185">Reference proteome</keyword>
<reference evidence="4" key="2">
    <citation type="submission" date="2023-01" db="EMBL/GenBank/DDBJ databases">
        <authorList>
            <person name="Sun Q."/>
            <person name="Evtushenko L."/>
        </authorList>
    </citation>
    <scope>NUCLEOTIDE SEQUENCE</scope>
    <source>
        <strain evidence="4">VKM Ac-1958</strain>
    </source>
</reference>